<name>E0XW17_9PROT</name>
<dbReference type="AlphaFoldDB" id="E0XW17"/>
<dbReference type="EMBL" id="GU474895">
    <property type="protein sequence ID" value="ADI18608.1"/>
    <property type="molecule type" value="Genomic_DNA"/>
</dbReference>
<evidence type="ECO:0000256" key="1">
    <source>
        <dbReference type="SAM" id="MobiDB-lite"/>
    </source>
</evidence>
<feature type="compositionally biased region" description="Polar residues" evidence="1">
    <location>
        <begin position="1"/>
        <end position="10"/>
    </location>
</feature>
<reference evidence="2" key="1">
    <citation type="journal article" date="2011" name="Environ. Microbiol.">
        <title>Time-series analyses of Monterey Bay coastal microbial picoplankton using a 'genome proxy' microarray.</title>
        <authorList>
            <person name="Rich V.I."/>
            <person name="Pham V.D."/>
            <person name="Eppley J."/>
            <person name="Shi Y."/>
            <person name="DeLong E.F."/>
        </authorList>
    </citation>
    <scope>NUCLEOTIDE SEQUENCE</scope>
</reference>
<feature type="region of interest" description="Disordered" evidence="1">
    <location>
        <begin position="1"/>
        <end position="20"/>
    </location>
</feature>
<protein>
    <submittedName>
        <fullName evidence="2">Uncharacterized protein</fullName>
    </submittedName>
</protein>
<accession>E0XW17</accession>
<evidence type="ECO:0000313" key="2">
    <source>
        <dbReference type="EMBL" id="ADI18608.1"/>
    </source>
</evidence>
<sequence>MRENNSSARQTAKPPPAHPFHNIYIHNILEPAPAGTQRHRVGPAPWRGLIRPLFEPCQTLCRCKS</sequence>
<proteinExistence type="predicted"/>
<organism evidence="2">
    <name type="scientific">uncultured Rhodospirillales bacterium HF4000_24M03</name>
    <dbReference type="NCBI Taxonomy" id="710788"/>
    <lineage>
        <taxon>Bacteria</taxon>
        <taxon>Pseudomonadati</taxon>
        <taxon>Pseudomonadota</taxon>
        <taxon>Alphaproteobacteria</taxon>
        <taxon>Rhodospirillales</taxon>
        <taxon>environmental samples</taxon>
    </lineage>
</organism>